<name>A0ABT0B7R9_9SPHN</name>
<dbReference type="InterPro" id="IPR032710">
    <property type="entry name" value="NTF2-like_dom_sf"/>
</dbReference>
<gene>
    <name evidence="2" type="ORF">MTR64_20045</name>
</gene>
<keyword evidence="3" id="KW-1185">Reference proteome</keyword>
<dbReference type="Proteomes" id="UP001162880">
    <property type="component" value="Unassembled WGS sequence"/>
</dbReference>
<accession>A0ABT0B7R9</accession>
<dbReference type="SUPFAM" id="SSF54427">
    <property type="entry name" value="NTF2-like"/>
    <property type="match status" value="1"/>
</dbReference>
<sequence length="165" mass="18086">MTVSVEMEIGVRRLHALCTDAVWRRDPVAFGECYTADGIWKIAGLEFQGRDAIGRALTDLGAGNERVLMMFGSPILDLADGVLTARTYTVEQVKLLDGGGSATVGIYYERFVEQDGRWLFQWRHFDFCYLGPPDLSAPFFPFQDYGPAPALPGGTTATAGLRVGD</sequence>
<proteinExistence type="predicted"/>
<feature type="domain" description="SnoaL-like" evidence="1">
    <location>
        <begin position="11"/>
        <end position="123"/>
    </location>
</feature>
<dbReference type="Gene3D" id="3.10.450.50">
    <property type="match status" value="1"/>
</dbReference>
<organism evidence="2 3">
    <name type="scientific">Novosphingobium album</name>
    <name type="common">ex Hu et al. 2023</name>
    <dbReference type="NCBI Taxonomy" id="2930093"/>
    <lineage>
        <taxon>Bacteria</taxon>
        <taxon>Pseudomonadati</taxon>
        <taxon>Pseudomonadota</taxon>
        <taxon>Alphaproteobacteria</taxon>
        <taxon>Sphingomonadales</taxon>
        <taxon>Sphingomonadaceae</taxon>
        <taxon>Novosphingobium</taxon>
    </lineage>
</organism>
<protein>
    <submittedName>
        <fullName evidence="2">Nuclear transport factor 2 family protein</fullName>
    </submittedName>
</protein>
<evidence type="ECO:0000259" key="1">
    <source>
        <dbReference type="Pfam" id="PF13577"/>
    </source>
</evidence>
<comment type="caution">
    <text evidence="2">The sequence shown here is derived from an EMBL/GenBank/DDBJ whole genome shotgun (WGS) entry which is preliminary data.</text>
</comment>
<dbReference type="InterPro" id="IPR037401">
    <property type="entry name" value="SnoaL-like"/>
</dbReference>
<evidence type="ECO:0000313" key="3">
    <source>
        <dbReference type="Proteomes" id="UP001162880"/>
    </source>
</evidence>
<evidence type="ECO:0000313" key="2">
    <source>
        <dbReference type="EMBL" id="MCJ2180869.1"/>
    </source>
</evidence>
<dbReference type="EMBL" id="JALHLE010000044">
    <property type="protein sequence ID" value="MCJ2180869.1"/>
    <property type="molecule type" value="Genomic_DNA"/>
</dbReference>
<reference evidence="2" key="1">
    <citation type="submission" date="2022-03" db="EMBL/GenBank/DDBJ databases">
        <title>Identification of a novel bacterium isolated from mangrove sediments.</title>
        <authorList>
            <person name="Pan X."/>
        </authorList>
    </citation>
    <scope>NUCLEOTIDE SEQUENCE</scope>
    <source>
        <strain evidence="2">B2580</strain>
    </source>
</reference>
<dbReference type="RefSeq" id="WP_243996317.1">
    <property type="nucleotide sequence ID" value="NZ_JALHLE010000044.1"/>
</dbReference>
<dbReference type="Pfam" id="PF13577">
    <property type="entry name" value="SnoaL_4"/>
    <property type="match status" value="1"/>
</dbReference>